<proteinExistence type="inferred from homology"/>
<evidence type="ECO:0000256" key="4">
    <source>
        <dbReference type="ARBA" id="ARBA00022692"/>
    </source>
</evidence>
<keyword evidence="6 7" id="KW-0472">Membrane</keyword>
<feature type="transmembrane region" description="Helical" evidence="7">
    <location>
        <begin position="237"/>
        <end position="255"/>
    </location>
</feature>
<dbReference type="RefSeq" id="WP_379930693.1">
    <property type="nucleotide sequence ID" value="NZ_JBHUMM010000043.1"/>
</dbReference>
<feature type="transmembrane region" description="Helical" evidence="7">
    <location>
        <begin position="267"/>
        <end position="292"/>
    </location>
</feature>
<keyword evidence="5 7" id="KW-1133">Transmembrane helix</keyword>
<keyword evidence="4 7" id="KW-0812">Transmembrane</keyword>
<evidence type="ECO:0000256" key="6">
    <source>
        <dbReference type="ARBA" id="ARBA00023136"/>
    </source>
</evidence>
<evidence type="ECO:0000256" key="2">
    <source>
        <dbReference type="ARBA" id="ARBA00007543"/>
    </source>
</evidence>
<evidence type="ECO:0000313" key="9">
    <source>
        <dbReference type="Proteomes" id="UP001597497"/>
    </source>
</evidence>
<evidence type="ECO:0000256" key="5">
    <source>
        <dbReference type="ARBA" id="ARBA00022989"/>
    </source>
</evidence>
<protein>
    <submittedName>
        <fullName evidence="8">Cytochrome d ubiquinol oxidase subunit II</fullName>
    </submittedName>
</protein>
<dbReference type="InterPro" id="IPR003317">
    <property type="entry name" value="Cyt-d_oxidase_su2"/>
</dbReference>
<feature type="transmembrane region" description="Helical" evidence="7">
    <location>
        <begin position="6"/>
        <end position="38"/>
    </location>
</feature>
<comment type="subcellular location">
    <subcellularLocation>
        <location evidence="1">Cell membrane</location>
        <topology evidence="1">Multi-pass membrane protein</topology>
    </subcellularLocation>
</comment>
<feature type="transmembrane region" description="Helical" evidence="7">
    <location>
        <begin position="59"/>
        <end position="80"/>
    </location>
</feature>
<gene>
    <name evidence="8" type="ORF">ACFSUC_16310</name>
</gene>
<comment type="caution">
    <text evidence="8">The sequence shown here is derived from an EMBL/GenBank/DDBJ whole genome shotgun (WGS) entry which is preliminary data.</text>
</comment>
<accession>A0ABW5REJ8</accession>
<dbReference type="EMBL" id="JBHUMM010000043">
    <property type="protein sequence ID" value="MFD2673136.1"/>
    <property type="molecule type" value="Genomic_DNA"/>
</dbReference>
<dbReference type="Proteomes" id="UP001597497">
    <property type="component" value="Unassembled WGS sequence"/>
</dbReference>
<feature type="transmembrane region" description="Helical" evidence="7">
    <location>
        <begin position="312"/>
        <end position="333"/>
    </location>
</feature>
<keyword evidence="9" id="KW-1185">Reference proteome</keyword>
<dbReference type="Pfam" id="PF02322">
    <property type="entry name" value="Cyt_bd_oxida_II"/>
    <property type="match status" value="1"/>
</dbReference>
<comment type="similarity">
    <text evidence="2">Belongs to the cytochrome ubiquinol oxidase subunit 2 family.</text>
</comment>
<feature type="transmembrane region" description="Helical" evidence="7">
    <location>
        <begin position="199"/>
        <end position="222"/>
    </location>
</feature>
<sequence>MTVPEAMIAIVILWVFIFIYSIVGSIDFGAGFWSMLYGKHKGTRAGELANRFLSPAWKVTNVFLVLLVVALVGFFPHATYTLGSLLIVPVSLVLILLTIRSTFMVYAYSVDRFRGTLRIVSGVTGLFIPALLISLLPVTLGGFLNVNGESVSLRFADLLQSPTLYAHLGFGLTTELYLSALFLADYAKVAGDSSSYQTYRRLAVAFGPSTLGFAVLTTWTMVPEASWIVEAIIDHGFWFGLSVAAFVLAYASLWIQGRDGEKGLPRVAVVGTVIQYGLASYAYGASHMPYILYPMLTVEEGFTNPAMFRSLLYGYTIGAALLIPAFIMFWRLFLQDKSYANPEAD</sequence>
<evidence type="ECO:0000256" key="7">
    <source>
        <dbReference type="SAM" id="Phobius"/>
    </source>
</evidence>
<evidence type="ECO:0000313" key="8">
    <source>
        <dbReference type="EMBL" id="MFD2673136.1"/>
    </source>
</evidence>
<feature type="transmembrane region" description="Helical" evidence="7">
    <location>
        <begin position="86"/>
        <end position="107"/>
    </location>
</feature>
<keyword evidence="3" id="KW-1003">Cell membrane</keyword>
<feature type="transmembrane region" description="Helical" evidence="7">
    <location>
        <begin position="119"/>
        <end position="144"/>
    </location>
</feature>
<name>A0ABW5REJ8_9BACL</name>
<reference evidence="9" key="1">
    <citation type="journal article" date="2019" name="Int. J. Syst. Evol. Microbiol.">
        <title>The Global Catalogue of Microorganisms (GCM) 10K type strain sequencing project: providing services to taxonomists for standard genome sequencing and annotation.</title>
        <authorList>
            <consortium name="The Broad Institute Genomics Platform"/>
            <consortium name="The Broad Institute Genome Sequencing Center for Infectious Disease"/>
            <person name="Wu L."/>
            <person name="Ma J."/>
        </authorList>
    </citation>
    <scope>NUCLEOTIDE SEQUENCE [LARGE SCALE GENOMIC DNA]</scope>
    <source>
        <strain evidence="9">KCTC 33676</strain>
    </source>
</reference>
<evidence type="ECO:0000256" key="1">
    <source>
        <dbReference type="ARBA" id="ARBA00004651"/>
    </source>
</evidence>
<feature type="transmembrane region" description="Helical" evidence="7">
    <location>
        <begin position="164"/>
        <end position="187"/>
    </location>
</feature>
<evidence type="ECO:0000256" key="3">
    <source>
        <dbReference type="ARBA" id="ARBA00022475"/>
    </source>
</evidence>
<organism evidence="8 9">
    <name type="scientific">Marinicrinis sediminis</name>
    <dbReference type="NCBI Taxonomy" id="1652465"/>
    <lineage>
        <taxon>Bacteria</taxon>
        <taxon>Bacillati</taxon>
        <taxon>Bacillota</taxon>
        <taxon>Bacilli</taxon>
        <taxon>Bacillales</taxon>
        <taxon>Paenibacillaceae</taxon>
    </lineage>
</organism>